<keyword evidence="2" id="KW-0808">Transferase</keyword>
<sequence>MTTALVHFNHSFQGNQTTWPSMRTSSWKPNYGDMLVCAALLRQVELDDTVRVGFPRTLEQPVSRALIRGSTYLHNRFDFEGANQTLDSIDAPLTIVGLGAQNSESDVSFLDQNAGARDFIARLSERSNSISVRGEFTAAVVERLGGKNIRLTGCPSVFYTLQCPQVEVSPSLASSERRIGVSIHTGLRKSIYCATPTEARKAHVDAIRYGIDECSALYLFEQGVKAEFDVADADLPMTQRLAAAQEIVERIAPDGRLTPEELIAHMVSVTSIEEWLARAAELDAIIGFRFHGNMVALLQGKPCYYYVYDSRIREFCELYALPYQDVRDPWVSPAEAILSHSWDKTNAALRRCHAEMQAFFKENGYQIRAAVEA</sequence>
<name>A0A1H8NIF0_9RHOB</name>
<protein>
    <submittedName>
        <fullName evidence="2">Polysaccharide pyruvyl transferase</fullName>
    </submittedName>
</protein>
<dbReference type="EMBL" id="FODE01000061">
    <property type="protein sequence ID" value="SEO29332.1"/>
    <property type="molecule type" value="Genomic_DNA"/>
</dbReference>
<dbReference type="InterPro" id="IPR007345">
    <property type="entry name" value="Polysacch_pyruvyl_Trfase"/>
</dbReference>
<organism evidence="2 3">
    <name type="scientific">Paracoccus alcaliphilus</name>
    <dbReference type="NCBI Taxonomy" id="34002"/>
    <lineage>
        <taxon>Bacteria</taxon>
        <taxon>Pseudomonadati</taxon>
        <taxon>Pseudomonadota</taxon>
        <taxon>Alphaproteobacteria</taxon>
        <taxon>Rhodobacterales</taxon>
        <taxon>Paracoccaceae</taxon>
        <taxon>Paracoccus</taxon>
    </lineage>
</organism>
<dbReference type="GO" id="GO:0016740">
    <property type="term" value="F:transferase activity"/>
    <property type="evidence" value="ECO:0007669"/>
    <property type="project" value="UniProtKB-KW"/>
</dbReference>
<proteinExistence type="predicted"/>
<dbReference type="STRING" id="34002.SAMN04489859_10614"/>
<keyword evidence="3" id="KW-1185">Reference proteome</keyword>
<evidence type="ECO:0000313" key="3">
    <source>
        <dbReference type="Proteomes" id="UP000199054"/>
    </source>
</evidence>
<reference evidence="2 3" key="1">
    <citation type="submission" date="2016-10" db="EMBL/GenBank/DDBJ databases">
        <authorList>
            <person name="de Groot N.N."/>
        </authorList>
    </citation>
    <scope>NUCLEOTIDE SEQUENCE [LARGE SCALE GENOMIC DNA]</scope>
    <source>
        <strain evidence="2 3">DSM 8512</strain>
    </source>
</reference>
<dbReference type="AlphaFoldDB" id="A0A1H8NIF0"/>
<accession>A0A1H8NIF0</accession>
<gene>
    <name evidence="2" type="ORF">SAMN04489859_10614</name>
</gene>
<evidence type="ECO:0000259" key="1">
    <source>
        <dbReference type="Pfam" id="PF04230"/>
    </source>
</evidence>
<dbReference type="RefSeq" id="WP_170851967.1">
    <property type="nucleotide sequence ID" value="NZ_CP067127.1"/>
</dbReference>
<evidence type="ECO:0000313" key="2">
    <source>
        <dbReference type="EMBL" id="SEO29332.1"/>
    </source>
</evidence>
<dbReference type="Pfam" id="PF04230">
    <property type="entry name" value="PS_pyruv_trans"/>
    <property type="match status" value="1"/>
</dbReference>
<feature type="domain" description="Polysaccharide pyruvyl transferase" evidence="1">
    <location>
        <begin position="30"/>
        <end position="310"/>
    </location>
</feature>
<dbReference type="Proteomes" id="UP000199054">
    <property type="component" value="Unassembled WGS sequence"/>
</dbReference>